<dbReference type="InterPro" id="IPR001789">
    <property type="entry name" value="Sig_transdc_resp-reg_receiver"/>
</dbReference>
<dbReference type="EMBL" id="FWFY01000004">
    <property type="protein sequence ID" value="SLN39148.1"/>
    <property type="molecule type" value="Genomic_DNA"/>
</dbReference>
<feature type="modified residue" description="4-aspartylphosphate" evidence="1">
    <location>
        <position position="58"/>
    </location>
</feature>
<feature type="domain" description="Response regulatory" evidence="2">
    <location>
        <begin position="8"/>
        <end position="115"/>
    </location>
</feature>
<reference evidence="3 6" key="2">
    <citation type="submission" date="2018-03" db="EMBL/GenBank/DDBJ databases">
        <title>Genomic Encyclopedia of Archaeal and Bacterial Type Strains, Phase II (KMG-II): from individual species to whole genera.</title>
        <authorList>
            <person name="Goeker M."/>
        </authorList>
    </citation>
    <scope>NUCLEOTIDE SEQUENCE [LARGE SCALE GENOMIC DNA]</scope>
    <source>
        <strain evidence="3 6">DSM 29956</strain>
    </source>
</reference>
<gene>
    <name evidence="3" type="ORF">CLV79_11429</name>
    <name evidence="4" type="ORF">LOS8367_01573</name>
</gene>
<dbReference type="RefSeq" id="WP_085895939.1">
    <property type="nucleotide sequence ID" value="NZ_FWFY01000004.1"/>
</dbReference>
<dbReference type="EMBL" id="PYGB01000014">
    <property type="protein sequence ID" value="PSK81811.1"/>
    <property type="molecule type" value="Genomic_DNA"/>
</dbReference>
<organism evidence="4 5">
    <name type="scientific">Limimaricola soesokkakensis</name>
    <dbReference type="NCBI Taxonomy" id="1343159"/>
    <lineage>
        <taxon>Bacteria</taxon>
        <taxon>Pseudomonadati</taxon>
        <taxon>Pseudomonadota</taxon>
        <taxon>Alphaproteobacteria</taxon>
        <taxon>Rhodobacterales</taxon>
        <taxon>Paracoccaceae</taxon>
        <taxon>Limimaricola</taxon>
    </lineage>
</organism>
<keyword evidence="1" id="KW-0597">Phosphoprotein</keyword>
<proteinExistence type="predicted"/>
<evidence type="ECO:0000313" key="4">
    <source>
        <dbReference type="EMBL" id="SLN39148.1"/>
    </source>
</evidence>
<name>A0A1X6Z573_9RHOB</name>
<evidence type="ECO:0000256" key="1">
    <source>
        <dbReference type="PROSITE-ProRule" id="PRU00169"/>
    </source>
</evidence>
<evidence type="ECO:0000259" key="2">
    <source>
        <dbReference type="PROSITE" id="PS50110"/>
    </source>
</evidence>
<dbReference type="PROSITE" id="PS50110">
    <property type="entry name" value="RESPONSE_REGULATORY"/>
    <property type="match status" value="1"/>
</dbReference>
<dbReference type="OrthoDB" id="582170at2"/>
<dbReference type="Gene3D" id="3.40.50.2300">
    <property type="match status" value="1"/>
</dbReference>
<evidence type="ECO:0000313" key="6">
    <source>
        <dbReference type="Proteomes" id="UP000240624"/>
    </source>
</evidence>
<protein>
    <submittedName>
        <fullName evidence="3">CheY-like chemotaxis protein</fullName>
    </submittedName>
    <submittedName>
        <fullName evidence="4">Two-component response regulator</fullName>
    </submittedName>
</protein>
<dbReference type="SUPFAM" id="SSF52172">
    <property type="entry name" value="CheY-like"/>
    <property type="match status" value="1"/>
</dbReference>
<dbReference type="GO" id="GO:0000160">
    <property type="term" value="P:phosphorelay signal transduction system"/>
    <property type="evidence" value="ECO:0007669"/>
    <property type="project" value="InterPro"/>
</dbReference>
<evidence type="ECO:0000313" key="5">
    <source>
        <dbReference type="Proteomes" id="UP000193495"/>
    </source>
</evidence>
<dbReference type="Proteomes" id="UP000193495">
    <property type="component" value="Unassembled WGS sequence"/>
</dbReference>
<dbReference type="InterPro" id="IPR011006">
    <property type="entry name" value="CheY-like_superfamily"/>
</dbReference>
<keyword evidence="6" id="KW-1185">Reference proteome</keyword>
<reference evidence="4 5" key="1">
    <citation type="submission" date="2017-03" db="EMBL/GenBank/DDBJ databases">
        <authorList>
            <person name="Afonso C.L."/>
            <person name="Miller P.J."/>
            <person name="Scott M.A."/>
            <person name="Spackman E."/>
            <person name="Goraichik I."/>
            <person name="Dimitrov K.M."/>
            <person name="Suarez D.L."/>
            <person name="Swayne D.E."/>
        </authorList>
    </citation>
    <scope>NUCLEOTIDE SEQUENCE [LARGE SCALE GENOMIC DNA]</scope>
    <source>
        <strain evidence="4 5">CECT 8367</strain>
    </source>
</reference>
<dbReference type="Proteomes" id="UP000240624">
    <property type="component" value="Unassembled WGS sequence"/>
</dbReference>
<dbReference type="Pfam" id="PF00072">
    <property type="entry name" value="Response_reg"/>
    <property type="match status" value="1"/>
</dbReference>
<dbReference type="AlphaFoldDB" id="A0A1X6Z573"/>
<accession>A0A1X6Z573</accession>
<dbReference type="SMART" id="SM00448">
    <property type="entry name" value="REC"/>
    <property type="match status" value="1"/>
</dbReference>
<evidence type="ECO:0000313" key="3">
    <source>
        <dbReference type="EMBL" id="PSK81811.1"/>
    </source>
</evidence>
<sequence length="123" mass="13665">MGELQGKRVLLVEDELFIAMHAEEILRDLGAEIVGPASSLQEAWSFVENETFDCAMLDRNLNGEFSDELAQELKRRGVAVILASGYGPIASDRDLIVVSKPYDENMIAAAFRLVMKEQCLDSE</sequence>